<dbReference type="AlphaFoldDB" id="A0A9P6AGC6"/>
<evidence type="ECO:0000313" key="1">
    <source>
        <dbReference type="EMBL" id="KAF9505249.1"/>
    </source>
</evidence>
<evidence type="ECO:0000313" key="2">
    <source>
        <dbReference type="Proteomes" id="UP000886523"/>
    </source>
</evidence>
<dbReference type="Proteomes" id="UP000886523">
    <property type="component" value="Unassembled WGS sequence"/>
</dbReference>
<comment type="caution">
    <text evidence="1">The sequence shown here is derived from an EMBL/GenBank/DDBJ whole genome shotgun (WGS) entry which is preliminary data.</text>
</comment>
<reference evidence="1" key="1">
    <citation type="journal article" date="2020" name="Nat. Commun.">
        <title>Large-scale genome sequencing of mycorrhizal fungi provides insights into the early evolution of symbiotic traits.</title>
        <authorList>
            <person name="Miyauchi S."/>
            <person name="Kiss E."/>
            <person name="Kuo A."/>
            <person name="Drula E."/>
            <person name="Kohler A."/>
            <person name="Sanchez-Garcia M."/>
            <person name="Morin E."/>
            <person name="Andreopoulos B."/>
            <person name="Barry K.W."/>
            <person name="Bonito G."/>
            <person name="Buee M."/>
            <person name="Carver A."/>
            <person name="Chen C."/>
            <person name="Cichocki N."/>
            <person name="Clum A."/>
            <person name="Culley D."/>
            <person name="Crous P.W."/>
            <person name="Fauchery L."/>
            <person name="Girlanda M."/>
            <person name="Hayes R.D."/>
            <person name="Keri Z."/>
            <person name="LaButti K."/>
            <person name="Lipzen A."/>
            <person name="Lombard V."/>
            <person name="Magnuson J."/>
            <person name="Maillard F."/>
            <person name="Murat C."/>
            <person name="Nolan M."/>
            <person name="Ohm R.A."/>
            <person name="Pangilinan J."/>
            <person name="Pereira M.F."/>
            <person name="Perotto S."/>
            <person name="Peter M."/>
            <person name="Pfister S."/>
            <person name="Riley R."/>
            <person name="Sitrit Y."/>
            <person name="Stielow J.B."/>
            <person name="Szollosi G."/>
            <person name="Zifcakova L."/>
            <person name="Stursova M."/>
            <person name="Spatafora J.W."/>
            <person name="Tedersoo L."/>
            <person name="Vaario L.M."/>
            <person name="Yamada A."/>
            <person name="Yan M."/>
            <person name="Wang P."/>
            <person name="Xu J."/>
            <person name="Bruns T."/>
            <person name="Baldrian P."/>
            <person name="Vilgalys R."/>
            <person name="Dunand C."/>
            <person name="Henrissat B."/>
            <person name="Grigoriev I.V."/>
            <person name="Hibbett D."/>
            <person name="Nagy L.G."/>
            <person name="Martin F.M."/>
        </authorList>
    </citation>
    <scope>NUCLEOTIDE SEQUENCE</scope>
    <source>
        <strain evidence="1">UP504</strain>
    </source>
</reference>
<organism evidence="1 2">
    <name type="scientific">Hydnum rufescens UP504</name>
    <dbReference type="NCBI Taxonomy" id="1448309"/>
    <lineage>
        <taxon>Eukaryota</taxon>
        <taxon>Fungi</taxon>
        <taxon>Dikarya</taxon>
        <taxon>Basidiomycota</taxon>
        <taxon>Agaricomycotina</taxon>
        <taxon>Agaricomycetes</taxon>
        <taxon>Cantharellales</taxon>
        <taxon>Hydnaceae</taxon>
        <taxon>Hydnum</taxon>
    </lineage>
</organism>
<accession>A0A9P6AGC6</accession>
<name>A0A9P6AGC6_9AGAM</name>
<proteinExistence type="predicted"/>
<dbReference type="EMBL" id="MU129164">
    <property type="protein sequence ID" value="KAF9505249.1"/>
    <property type="molecule type" value="Genomic_DNA"/>
</dbReference>
<keyword evidence="2" id="KW-1185">Reference proteome</keyword>
<sequence length="61" mass="6995">MGDAPPSSGIYICLRYGALELRVRWIFPSLIDTGRLIVYSCSKTEFVARLFPFIIVIRHHV</sequence>
<protein>
    <submittedName>
        <fullName evidence="1">Uncharacterized protein</fullName>
    </submittedName>
</protein>
<gene>
    <name evidence="1" type="ORF">BS47DRAFT_1354129</name>
</gene>